<feature type="non-terminal residue" evidence="2">
    <location>
        <position position="1"/>
    </location>
</feature>
<dbReference type="PANTHER" id="PTHR34289">
    <property type="entry name" value="PROTEIN, PUTATIVE (DUF819)-RELATED"/>
    <property type="match status" value="1"/>
</dbReference>
<dbReference type="Pfam" id="PF05684">
    <property type="entry name" value="DUF819"/>
    <property type="match status" value="1"/>
</dbReference>
<evidence type="ECO:0008006" key="3">
    <source>
        <dbReference type="Google" id="ProtNLM"/>
    </source>
</evidence>
<dbReference type="InterPro" id="IPR008537">
    <property type="entry name" value="DUF819"/>
</dbReference>
<dbReference type="AlphaFoldDB" id="A0A382LF46"/>
<feature type="transmembrane region" description="Helical" evidence="1">
    <location>
        <begin position="53"/>
        <end position="74"/>
    </location>
</feature>
<feature type="transmembrane region" description="Helical" evidence="1">
    <location>
        <begin position="223"/>
        <end position="243"/>
    </location>
</feature>
<organism evidence="2">
    <name type="scientific">marine metagenome</name>
    <dbReference type="NCBI Taxonomy" id="408172"/>
    <lineage>
        <taxon>unclassified sequences</taxon>
        <taxon>metagenomes</taxon>
        <taxon>ecological metagenomes</taxon>
    </lineage>
</organism>
<dbReference type="PANTHER" id="PTHR34289:SF8">
    <property type="entry name" value="DUF819 DOMAIN-CONTAINING PROTEIN"/>
    <property type="match status" value="1"/>
</dbReference>
<feature type="transmembrane region" description="Helical" evidence="1">
    <location>
        <begin position="249"/>
        <end position="275"/>
    </location>
</feature>
<feature type="transmembrane region" description="Helical" evidence="1">
    <location>
        <begin position="111"/>
        <end position="129"/>
    </location>
</feature>
<sequence>ALSTITGALFGYLLLDLGDIGPKAAAVYSAGWIGGAVNFVAVSEAVAMTPDEFSVAMGASSPVSVIALMALLTLPSIKLLRQWLPSTIIDRDDVGGQTLQMKIEDMSPVQVVGLMAISAGICAIAEVISDWMGYSQYYVLVITVLTLLVANVFPTYMDRLRGEFSLAMLLMYLFFAAIGCGTDATSFLGSALVLFFYGLTIIGIHLLVVITVSRFFRLDLAEVVIASAAALVGPAPAAAIASARQWPALVRPAVMCGIFGYAIANFIGIAIGSWLGG</sequence>
<protein>
    <recommendedName>
        <fullName evidence="3">DUF819 family protein</fullName>
    </recommendedName>
</protein>
<proteinExistence type="predicted"/>
<keyword evidence="1" id="KW-0472">Membrane</keyword>
<gene>
    <name evidence="2" type="ORF">METZ01_LOCUS288110</name>
</gene>
<keyword evidence="1" id="KW-1133">Transmembrane helix</keyword>
<reference evidence="2" key="1">
    <citation type="submission" date="2018-05" db="EMBL/GenBank/DDBJ databases">
        <authorList>
            <person name="Lanie J.A."/>
            <person name="Ng W.-L."/>
            <person name="Kazmierczak K.M."/>
            <person name="Andrzejewski T.M."/>
            <person name="Davidsen T.M."/>
            <person name="Wayne K.J."/>
            <person name="Tettelin H."/>
            <person name="Glass J.I."/>
            <person name="Rusch D."/>
            <person name="Podicherti R."/>
            <person name="Tsui H.-C.T."/>
            <person name="Winkler M.E."/>
        </authorList>
    </citation>
    <scope>NUCLEOTIDE SEQUENCE</scope>
</reference>
<dbReference type="EMBL" id="UINC01086622">
    <property type="protein sequence ID" value="SVC35256.1"/>
    <property type="molecule type" value="Genomic_DNA"/>
</dbReference>
<keyword evidence="1" id="KW-0812">Transmembrane</keyword>
<name>A0A382LF46_9ZZZZ</name>
<evidence type="ECO:0000256" key="1">
    <source>
        <dbReference type="SAM" id="Phobius"/>
    </source>
</evidence>
<feature type="transmembrane region" description="Helical" evidence="1">
    <location>
        <begin position="194"/>
        <end position="216"/>
    </location>
</feature>
<feature type="transmembrane region" description="Helical" evidence="1">
    <location>
        <begin position="166"/>
        <end position="188"/>
    </location>
</feature>
<accession>A0A382LF46</accession>
<feature type="transmembrane region" description="Helical" evidence="1">
    <location>
        <begin position="135"/>
        <end position="154"/>
    </location>
</feature>
<evidence type="ECO:0000313" key="2">
    <source>
        <dbReference type="EMBL" id="SVC35256.1"/>
    </source>
</evidence>